<evidence type="ECO:0000313" key="2">
    <source>
        <dbReference type="EMBL" id="KAK7353783.1"/>
    </source>
</evidence>
<gene>
    <name evidence="2" type="ORF">VNO80_19235</name>
</gene>
<evidence type="ECO:0000256" key="1">
    <source>
        <dbReference type="SAM" id="MobiDB-lite"/>
    </source>
</evidence>
<name>A0AAN9MLU9_PHACN</name>
<keyword evidence="3" id="KW-1185">Reference proteome</keyword>
<dbReference type="Proteomes" id="UP001374584">
    <property type="component" value="Unassembled WGS sequence"/>
</dbReference>
<comment type="caution">
    <text evidence="2">The sequence shown here is derived from an EMBL/GenBank/DDBJ whole genome shotgun (WGS) entry which is preliminary data.</text>
</comment>
<evidence type="ECO:0000313" key="3">
    <source>
        <dbReference type="Proteomes" id="UP001374584"/>
    </source>
</evidence>
<reference evidence="2 3" key="1">
    <citation type="submission" date="2024-01" db="EMBL/GenBank/DDBJ databases">
        <title>The genomes of 5 underutilized Papilionoideae crops provide insights into root nodulation and disease resistanc.</title>
        <authorList>
            <person name="Jiang F."/>
        </authorList>
    </citation>
    <scope>NUCLEOTIDE SEQUENCE [LARGE SCALE GENOMIC DNA]</scope>
    <source>
        <strain evidence="2">JINMINGXINNONG_FW02</strain>
        <tissue evidence="2">Leaves</tissue>
    </source>
</reference>
<dbReference type="AlphaFoldDB" id="A0AAN9MLU9"/>
<accession>A0AAN9MLU9</accession>
<organism evidence="2 3">
    <name type="scientific">Phaseolus coccineus</name>
    <name type="common">Scarlet runner bean</name>
    <name type="synonym">Phaseolus multiflorus</name>
    <dbReference type="NCBI Taxonomy" id="3886"/>
    <lineage>
        <taxon>Eukaryota</taxon>
        <taxon>Viridiplantae</taxon>
        <taxon>Streptophyta</taxon>
        <taxon>Embryophyta</taxon>
        <taxon>Tracheophyta</taxon>
        <taxon>Spermatophyta</taxon>
        <taxon>Magnoliopsida</taxon>
        <taxon>eudicotyledons</taxon>
        <taxon>Gunneridae</taxon>
        <taxon>Pentapetalae</taxon>
        <taxon>rosids</taxon>
        <taxon>fabids</taxon>
        <taxon>Fabales</taxon>
        <taxon>Fabaceae</taxon>
        <taxon>Papilionoideae</taxon>
        <taxon>50 kb inversion clade</taxon>
        <taxon>NPAAA clade</taxon>
        <taxon>indigoferoid/millettioid clade</taxon>
        <taxon>Phaseoleae</taxon>
        <taxon>Phaseolus</taxon>
    </lineage>
</organism>
<protein>
    <submittedName>
        <fullName evidence="2">Uncharacterized protein</fullName>
    </submittedName>
</protein>
<sequence length="116" mass="12963">MSLAPWRCPHASRPGDVRMPRVLAMASKTLLVKKQNDGGGRRRPKGSSRFSEEVSPPLLLLKPPFQFPTAKASSLKFRNSLCYALRLSTHAHFAYALSFANLFSKFTSKAQNENNK</sequence>
<feature type="region of interest" description="Disordered" evidence="1">
    <location>
        <begin position="33"/>
        <end position="55"/>
    </location>
</feature>
<dbReference type="EMBL" id="JAYMYR010000007">
    <property type="protein sequence ID" value="KAK7353783.1"/>
    <property type="molecule type" value="Genomic_DNA"/>
</dbReference>
<proteinExistence type="predicted"/>